<protein>
    <recommendedName>
        <fullName evidence="4">Triokinase/FMN cyclase</fullName>
        <ecNumber evidence="2">2.7.1.28</ecNumber>
        <ecNumber evidence="1">2.7.1.29</ecNumber>
        <ecNumber evidence="3">4.6.1.15</ecNumber>
    </recommendedName>
    <alternativeName>
        <fullName evidence="10">Bifunctional ATP-dependent dihydroxyacetone kinase/FAD-AMP lyase (cyclizing)</fullName>
    </alternativeName>
</protein>
<evidence type="ECO:0000256" key="13">
    <source>
        <dbReference type="ARBA" id="ARBA00047974"/>
    </source>
</evidence>
<dbReference type="Proteomes" id="UP001372834">
    <property type="component" value="Unassembled WGS sequence"/>
</dbReference>
<dbReference type="EC" id="2.7.1.29" evidence="1"/>
<dbReference type="GO" id="GO:0005829">
    <property type="term" value="C:cytosol"/>
    <property type="evidence" value="ECO:0007669"/>
    <property type="project" value="TreeGrafter"/>
</dbReference>
<dbReference type="Gene3D" id="3.40.50.10440">
    <property type="entry name" value="Dihydroxyacetone kinase, domain 1"/>
    <property type="match status" value="1"/>
</dbReference>
<sequence length="587" mass="62845">MADKYLVNSADDCVVDCLYGFSKINPNLFVDLRNRVVFDSNSANGNEVAVVTGGGSGHEPFPTGYVGEGMLTASVSGGVFSSPPSKSIFNAIRLVSSKAKEILLIVPNYTGDVLNFGLAAEMAAAEGIDVESVVIGEDIAQETQGIVTKAGRRGTCALVLAVKLAGYLSHKRKNAKETKSLISSMMQSTATLGLCVSACTKPGTGVLFHLGNDEIELGVGVHGEAGVKRMKLLSAKEAVHELVSHLTGYLSLRENDEVVVVLNNLGSLTRIEEYLLAGETEKQLTERKIKILRFYVGSFFSSLNMTGVQICLSKINDDTKDVILNGLDHPTRAPAWVHKNVSMTAPDSVVEITKQPETQAHVGKLPKVPEKVEIFLVAAVTNLSRCLLDAEVLLNQLDSTCGDGDCGSTFKCLANAILSKNREKTLTFSHPPTLFSQLSSIVQEAAGGTTGALYGLFLRGVSSHLKTFTEFTDSTVVAASWRAGVDTIKKYSTARLGDRTMLDSLEVGSIVFNAKLRHSPGHTLEAFRAAVEASKDACEKTKDMPASAGRASYADPSKLNQVDAGARAVTVWLSAILKTAEETFYRR</sequence>
<dbReference type="PANTHER" id="PTHR28629">
    <property type="entry name" value="TRIOKINASE/FMN CYCLASE"/>
    <property type="match status" value="1"/>
</dbReference>
<evidence type="ECO:0000256" key="8">
    <source>
        <dbReference type="ARBA" id="ARBA00022840"/>
    </source>
</evidence>
<evidence type="ECO:0000256" key="11">
    <source>
        <dbReference type="ARBA" id="ARBA00045490"/>
    </source>
</evidence>
<reference evidence="18 19" key="1">
    <citation type="submission" date="2023-10" db="EMBL/GenBank/DDBJ databases">
        <title>Genomes of two closely related lineages of the louse Polyplax serrata with different host specificities.</title>
        <authorList>
            <person name="Martinu J."/>
            <person name="Tarabai H."/>
            <person name="Stefka J."/>
            <person name="Hypsa V."/>
        </authorList>
    </citation>
    <scope>NUCLEOTIDE SEQUENCE [LARGE SCALE GENOMIC DNA]</scope>
    <source>
        <strain evidence="18">HR10_N</strain>
    </source>
</reference>
<evidence type="ECO:0000259" key="16">
    <source>
        <dbReference type="PROSITE" id="PS51480"/>
    </source>
</evidence>
<dbReference type="GO" id="GO:0005524">
    <property type="term" value="F:ATP binding"/>
    <property type="evidence" value="ECO:0007669"/>
    <property type="project" value="UniProtKB-KW"/>
</dbReference>
<comment type="catalytic activity">
    <reaction evidence="13">
        <text>D-glyceraldehyde + ATP = D-glyceraldehyde 3-phosphate + ADP + H(+)</text>
        <dbReference type="Rhea" id="RHEA:13941"/>
        <dbReference type="ChEBI" id="CHEBI:15378"/>
        <dbReference type="ChEBI" id="CHEBI:17378"/>
        <dbReference type="ChEBI" id="CHEBI:30616"/>
        <dbReference type="ChEBI" id="CHEBI:59776"/>
        <dbReference type="ChEBI" id="CHEBI:456216"/>
        <dbReference type="EC" id="2.7.1.28"/>
    </reaction>
</comment>
<dbReference type="AlphaFoldDB" id="A0AAN8P9B4"/>
<gene>
    <name evidence="18" type="ORF">RUM43_010297</name>
</gene>
<evidence type="ECO:0000256" key="1">
    <source>
        <dbReference type="ARBA" id="ARBA00012107"/>
    </source>
</evidence>
<dbReference type="GO" id="GO:0050354">
    <property type="term" value="F:triokinase activity"/>
    <property type="evidence" value="ECO:0007669"/>
    <property type="project" value="UniProtKB-EC"/>
</dbReference>
<dbReference type="FunFam" id="3.40.50.10440:FF:000001">
    <property type="entry name" value="Dihydroxyacetone kinase, DhaK subunit"/>
    <property type="match status" value="1"/>
</dbReference>
<comment type="function">
    <text evidence="11">Catalyzes both the phosphorylation of dihydroxyacetone and of glyceraldehyde, and the splitting of ribonucleoside diphosphate-X compounds among which FAD is the best substrate. Represses IFIH1-mediated cellular antiviral response.</text>
</comment>
<comment type="caution">
    <text evidence="18">The sequence shown here is derived from an EMBL/GenBank/DDBJ whole genome shotgun (WGS) entry which is preliminary data.</text>
</comment>
<dbReference type="InterPro" id="IPR004006">
    <property type="entry name" value="DhaK_dom"/>
</dbReference>
<dbReference type="Gene3D" id="1.25.40.340">
    <property type="match status" value="1"/>
</dbReference>
<evidence type="ECO:0000256" key="6">
    <source>
        <dbReference type="ARBA" id="ARBA00022741"/>
    </source>
</evidence>
<keyword evidence="8" id="KW-0067">ATP-binding</keyword>
<dbReference type="Pfam" id="PF02733">
    <property type="entry name" value="Dak1"/>
    <property type="match status" value="1"/>
</dbReference>
<evidence type="ECO:0000256" key="9">
    <source>
        <dbReference type="ARBA" id="ARBA00023285"/>
    </source>
</evidence>
<dbReference type="GO" id="GO:0034012">
    <property type="term" value="F:FAD-AMP lyase (cyclizing) activity"/>
    <property type="evidence" value="ECO:0007669"/>
    <property type="project" value="UniProtKB-EC"/>
</dbReference>
<dbReference type="GO" id="GO:0004371">
    <property type="term" value="F:glycerone kinase activity"/>
    <property type="evidence" value="ECO:0007669"/>
    <property type="project" value="UniProtKB-EC"/>
</dbReference>
<dbReference type="EMBL" id="JAWJWE010000004">
    <property type="protein sequence ID" value="KAK6636635.1"/>
    <property type="molecule type" value="Genomic_DNA"/>
</dbReference>
<comment type="catalytic activity">
    <reaction evidence="15">
        <text>dihydroxyacetone + ATP = dihydroxyacetone phosphate + ADP + H(+)</text>
        <dbReference type="Rhea" id="RHEA:15773"/>
        <dbReference type="ChEBI" id="CHEBI:15378"/>
        <dbReference type="ChEBI" id="CHEBI:16016"/>
        <dbReference type="ChEBI" id="CHEBI:30616"/>
        <dbReference type="ChEBI" id="CHEBI:57642"/>
        <dbReference type="ChEBI" id="CHEBI:456216"/>
        <dbReference type="EC" id="2.7.1.29"/>
    </reaction>
</comment>
<dbReference type="SMART" id="SM01120">
    <property type="entry name" value="Dak2"/>
    <property type="match status" value="1"/>
</dbReference>
<keyword evidence="7" id="KW-0418">Kinase</keyword>
<keyword evidence="6" id="KW-0547">Nucleotide-binding</keyword>
<dbReference type="InterPro" id="IPR004007">
    <property type="entry name" value="DhaL_dom"/>
</dbReference>
<evidence type="ECO:0000256" key="10">
    <source>
        <dbReference type="ARBA" id="ARBA00032426"/>
    </source>
</evidence>
<dbReference type="Pfam" id="PF02734">
    <property type="entry name" value="Dak2"/>
    <property type="match status" value="1"/>
</dbReference>
<proteinExistence type="predicted"/>
<evidence type="ECO:0000256" key="12">
    <source>
        <dbReference type="ARBA" id="ARBA00046681"/>
    </source>
</evidence>
<organism evidence="18 19">
    <name type="scientific">Polyplax serrata</name>
    <name type="common">Common mouse louse</name>
    <dbReference type="NCBI Taxonomy" id="468196"/>
    <lineage>
        <taxon>Eukaryota</taxon>
        <taxon>Metazoa</taxon>
        <taxon>Ecdysozoa</taxon>
        <taxon>Arthropoda</taxon>
        <taxon>Hexapoda</taxon>
        <taxon>Insecta</taxon>
        <taxon>Pterygota</taxon>
        <taxon>Neoptera</taxon>
        <taxon>Paraneoptera</taxon>
        <taxon>Psocodea</taxon>
        <taxon>Troctomorpha</taxon>
        <taxon>Phthiraptera</taxon>
        <taxon>Anoplura</taxon>
        <taxon>Polyplacidae</taxon>
        <taxon>Polyplax</taxon>
    </lineage>
</organism>
<keyword evidence="9" id="KW-0170">Cobalt</keyword>
<dbReference type="SUPFAM" id="SSF82549">
    <property type="entry name" value="DAK1/DegV-like"/>
    <property type="match status" value="1"/>
</dbReference>
<dbReference type="Gene3D" id="3.30.1180.20">
    <property type="entry name" value="Dihydroxyacetone kinase, domain 2"/>
    <property type="match status" value="1"/>
</dbReference>
<dbReference type="InterPro" id="IPR036117">
    <property type="entry name" value="DhaL_dom_sf"/>
</dbReference>
<comment type="catalytic activity">
    <reaction evidence="14">
        <text>FAD = riboflavin cyclic-4',5'-phosphate + AMP + H(+)</text>
        <dbReference type="Rhea" id="RHEA:13729"/>
        <dbReference type="ChEBI" id="CHEBI:15378"/>
        <dbReference type="ChEBI" id="CHEBI:57692"/>
        <dbReference type="ChEBI" id="CHEBI:76202"/>
        <dbReference type="ChEBI" id="CHEBI:456215"/>
        <dbReference type="EC" id="4.6.1.15"/>
    </reaction>
</comment>
<keyword evidence="5" id="KW-0808">Transferase</keyword>
<dbReference type="PANTHER" id="PTHR28629:SF4">
    <property type="entry name" value="TRIOKINASE_FMN CYCLASE"/>
    <property type="match status" value="1"/>
</dbReference>
<evidence type="ECO:0000256" key="3">
    <source>
        <dbReference type="ARBA" id="ARBA00012578"/>
    </source>
</evidence>
<evidence type="ECO:0000313" key="18">
    <source>
        <dbReference type="EMBL" id="KAK6636635.1"/>
    </source>
</evidence>
<feature type="domain" description="DhaK" evidence="17">
    <location>
        <begin position="9"/>
        <end position="336"/>
    </location>
</feature>
<evidence type="ECO:0000256" key="5">
    <source>
        <dbReference type="ARBA" id="ARBA00022679"/>
    </source>
</evidence>
<dbReference type="InterPro" id="IPR050861">
    <property type="entry name" value="Dihydroxyacetone_Kinase"/>
</dbReference>
<evidence type="ECO:0000256" key="14">
    <source>
        <dbReference type="ARBA" id="ARBA00048526"/>
    </source>
</evidence>
<dbReference type="PROSITE" id="PS51480">
    <property type="entry name" value="DHAL"/>
    <property type="match status" value="1"/>
</dbReference>
<accession>A0AAN8P9B4</accession>
<dbReference type="PROSITE" id="PS51481">
    <property type="entry name" value="DHAK"/>
    <property type="match status" value="1"/>
</dbReference>
<evidence type="ECO:0000259" key="17">
    <source>
        <dbReference type="PROSITE" id="PS51481"/>
    </source>
</evidence>
<evidence type="ECO:0000256" key="2">
    <source>
        <dbReference type="ARBA" id="ARBA00012110"/>
    </source>
</evidence>
<dbReference type="EC" id="2.7.1.28" evidence="2"/>
<dbReference type="SUPFAM" id="SSF101473">
    <property type="entry name" value="DhaL-like"/>
    <property type="match status" value="1"/>
</dbReference>
<name>A0AAN8P9B4_POLSC</name>
<dbReference type="GO" id="GO:0019563">
    <property type="term" value="P:glycerol catabolic process"/>
    <property type="evidence" value="ECO:0007669"/>
    <property type="project" value="TreeGrafter"/>
</dbReference>
<comment type="subunit">
    <text evidence="12">Homodimer. Interacts with IFIH1 (via the CARD domains), the interaction is inhibited by viral infection.</text>
</comment>
<evidence type="ECO:0000256" key="7">
    <source>
        <dbReference type="ARBA" id="ARBA00022777"/>
    </source>
</evidence>
<feature type="domain" description="DhaL" evidence="16">
    <location>
        <begin position="374"/>
        <end position="578"/>
    </location>
</feature>
<evidence type="ECO:0000313" key="19">
    <source>
        <dbReference type="Proteomes" id="UP001372834"/>
    </source>
</evidence>
<evidence type="ECO:0000256" key="15">
    <source>
        <dbReference type="ARBA" id="ARBA00048898"/>
    </source>
</evidence>
<evidence type="ECO:0000256" key="4">
    <source>
        <dbReference type="ARBA" id="ARBA00018932"/>
    </source>
</evidence>
<dbReference type="EC" id="4.6.1.15" evidence="3"/>
<dbReference type="FunFam" id="1.25.40.340:FF:000002">
    <property type="entry name" value="Dihydroxyacetone kinase, L subunit"/>
    <property type="match status" value="1"/>
</dbReference>